<name>A0A9Q3EVR3_9BASI</name>
<evidence type="ECO:0000313" key="1">
    <source>
        <dbReference type="EMBL" id="MBW0525943.1"/>
    </source>
</evidence>
<dbReference type="Proteomes" id="UP000765509">
    <property type="component" value="Unassembled WGS sequence"/>
</dbReference>
<gene>
    <name evidence="1" type="ORF">O181_065658</name>
</gene>
<accession>A0A9Q3EVR3</accession>
<organism evidence="1 2">
    <name type="scientific">Austropuccinia psidii MF-1</name>
    <dbReference type="NCBI Taxonomy" id="1389203"/>
    <lineage>
        <taxon>Eukaryota</taxon>
        <taxon>Fungi</taxon>
        <taxon>Dikarya</taxon>
        <taxon>Basidiomycota</taxon>
        <taxon>Pucciniomycotina</taxon>
        <taxon>Pucciniomycetes</taxon>
        <taxon>Pucciniales</taxon>
        <taxon>Sphaerophragmiaceae</taxon>
        <taxon>Austropuccinia</taxon>
    </lineage>
</organism>
<sequence length="158" mass="18547">MSQFAERTKEQLAELEASHESMKILTASMDKIVKTHQEGRAQLSKASEETNKRLNLVFEEQHHSKWDRDCMDQDMNKLFSFYHSMKTQQQSHVMDNSYHQDAMLMNKTRYPLKYQGGDDMSYSEKEALKQLSEASSWAKFSVTGEYDHMELIDYIDDS</sequence>
<dbReference type="AlphaFoldDB" id="A0A9Q3EVR3"/>
<keyword evidence="2" id="KW-1185">Reference proteome</keyword>
<protein>
    <submittedName>
        <fullName evidence="1">Uncharacterized protein</fullName>
    </submittedName>
</protein>
<dbReference type="EMBL" id="AVOT02032213">
    <property type="protein sequence ID" value="MBW0525943.1"/>
    <property type="molecule type" value="Genomic_DNA"/>
</dbReference>
<evidence type="ECO:0000313" key="2">
    <source>
        <dbReference type="Proteomes" id="UP000765509"/>
    </source>
</evidence>
<comment type="caution">
    <text evidence="1">The sequence shown here is derived from an EMBL/GenBank/DDBJ whole genome shotgun (WGS) entry which is preliminary data.</text>
</comment>
<reference evidence="1" key="1">
    <citation type="submission" date="2021-03" db="EMBL/GenBank/DDBJ databases">
        <title>Draft genome sequence of rust myrtle Austropuccinia psidii MF-1, a brazilian biotype.</title>
        <authorList>
            <person name="Quecine M.C."/>
            <person name="Pachon D.M.R."/>
            <person name="Bonatelli M.L."/>
            <person name="Correr F.H."/>
            <person name="Franceschini L.M."/>
            <person name="Leite T.F."/>
            <person name="Margarido G.R.A."/>
            <person name="Almeida C.A."/>
            <person name="Ferrarezi J.A."/>
            <person name="Labate C.A."/>
        </authorList>
    </citation>
    <scope>NUCLEOTIDE SEQUENCE</scope>
    <source>
        <strain evidence="1">MF-1</strain>
    </source>
</reference>
<proteinExistence type="predicted"/>